<keyword evidence="1" id="KW-0812">Transmembrane</keyword>
<evidence type="ECO:0000256" key="1">
    <source>
        <dbReference type="SAM" id="Phobius"/>
    </source>
</evidence>
<dbReference type="Pfam" id="PF11998">
    <property type="entry name" value="DUF3493"/>
    <property type="match status" value="1"/>
</dbReference>
<sequence>MAHVSCNITGTPYLYYYNSTNCKPLSFSTRQIIRCRNTLFTCIDRNYIPHRKLKCCTVTCSAANKPSPSNEVSSAAKIRGEVLAPFRSVRMFFYLAFIASGSLGGLIATSQLIGALANPSRAAAVPEILKGLGIDIGAVGVFAFLYYRENKAKNAQLARLSREESLSNLKLRVDEKRIISVNSLRGAARLVICAGPKSFILESFRLSEPFTRGLLDRGVLVVPFATDGESPTFEMDESEEMKEVTSKRKRLWQLAPVYITEWSKWLDEQKKLAGVSPDSPVYVFFFPFANCVTKMEFLLLHAYLFPAQTMNFMYLSLRMDGRVRGSGVGYPPWNAFVAQLPPVKGMWTGILDGFDGRV</sequence>
<keyword evidence="3" id="KW-1185">Reference proteome</keyword>
<evidence type="ECO:0000313" key="2">
    <source>
        <dbReference type="EMBL" id="KAJ4849771.1"/>
    </source>
</evidence>
<dbReference type="InterPro" id="IPR021883">
    <property type="entry name" value="LPA1-like"/>
</dbReference>
<dbReference type="Proteomes" id="UP001141552">
    <property type="component" value="Unassembled WGS sequence"/>
</dbReference>
<feature type="transmembrane region" description="Helical" evidence="1">
    <location>
        <begin position="128"/>
        <end position="147"/>
    </location>
</feature>
<reference evidence="2" key="2">
    <citation type="journal article" date="2023" name="Plants (Basel)">
        <title>Annotation of the Turnera subulata (Passifloraceae) Draft Genome Reveals the S-Locus Evolved after the Divergence of Turneroideae from Passifloroideae in a Stepwise Manner.</title>
        <authorList>
            <person name="Henning P.M."/>
            <person name="Roalson E.H."/>
            <person name="Mir W."/>
            <person name="McCubbin A.G."/>
            <person name="Shore J.S."/>
        </authorList>
    </citation>
    <scope>NUCLEOTIDE SEQUENCE</scope>
    <source>
        <strain evidence="2">F60SS</strain>
    </source>
</reference>
<accession>A0A9Q0GK52</accession>
<reference evidence="2" key="1">
    <citation type="submission" date="2022-02" db="EMBL/GenBank/DDBJ databases">
        <authorList>
            <person name="Henning P.M."/>
            <person name="McCubbin A.G."/>
            <person name="Shore J.S."/>
        </authorList>
    </citation>
    <scope>NUCLEOTIDE SEQUENCE</scope>
    <source>
        <strain evidence="2">F60SS</strain>
        <tissue evidence="2">Leaves</tissue>
    </source>
</reference>
<evidence type="ECO:0000313" key="3">
    <source>
        <dbReference type="Proteomes" id="UP001141552"/>
    </source>
</evidence>
<dbReference type="PANTHER" id="PTHR35498">
    <property type="entry name" value="PROTEIN LOW PSII ACCUMULATION 1, CHLOROPLASTIC"/>
    <property type="match status" value="1"/>
</dbReference>
<dbReference type="PANTHER" id="PTHR35498:SF1">
    <property type="entry name" value="LOW PSII ACCUMULATION-LIKE PROTEIN"/>
    <property type="match status" value="1"/>
</dbReference>
<protein>
    <recommendedName>
        <fullName evidence="4">Protein LOW PSII ACCUMULATION 1, chloroplastic</fullName>
    </recommendedName>
</protein>
<feature type="transmembrane region" description="Helical" evidence="1">
    <location>
        <begin position="92"/>
        <end position="116"/>
    </location>
</feature>
<gene>
    <name evidence="2" type="ORF">Tsubulata_012040</name>
</gene>
<keyword evidence="1" id="KW-1133">Transmembrane helix</keyword>
<name>A0A9Q0GK52_9ROSI</name>
<organism evidence="2 3">
    <name type="scientific">Turnera subulata</name>
    <dbReference type="NCBI Taxonomy" id="218843"/>
    <lineage>
        <taxon>Eukaryota</taxon>
        <taxon>Viridiplantae</taxon>
        <taxon>Streptophyta</taxon>
        <taxon>Embryophyta</taxon>
        <taxon>Tracheophyta</taxon>
        <taxon>Spermatophyta</taxon>
        <taxon>Magnoliopsida</taxon>
        <taxon>eudicotyledons</taxon>
        <taxon>Gunneridae</taxon>
        <taxon>Pentapetalae</taxon>
        <taxon>rosids</taxon>
        <taxon>fabids</taxon>
        <taxon>Malpighiales</taxon>
        <taxon>Passifloraceae</taxon>
        <taxon>Turnera</taxon>
    </lineage>
</organism>
<dbReference type="AlphaFoldDB" id="A0A9Q0GK52"/>
<keyword evidence="1" id="KW-0472">Membrane</keyword>
<proteinExistence type="predicted"/>
<dbReference type="OrthoDB" id="5130at2759"/>
<dbReference type="EMBL" id="JAKUCV010000496">
    <property type="protein sequence ID" value="KAJ4849771.1"/>
    <property type="molecule type" value="Genomic_DNA"/>
</dbReference>
<evidence type="ECO:0008006" key="4">
    <source>
        <dbReference type="Google" id="ProtNLM"/>
    </source>
</evidence>
<comment type="caution">
    <text evidence="2">The sequence shown here is derived from an EMBL/GenBank/DDBJ whole genome shotgun (WGS) entry which is preliminary data.</text>
</comment>